<feature type="region of interest" description="Disordered" evidence="1">
    <location>
        <begin position="432"/>
        <end position="451"/>
    </location>
</feature>
<keyword evidence="3" id="KW-1185">Reference proteome</keyword>
<gene>
    <name evidence="2" type="ORF">QBC33DRAFT_316855</name>
</gene>
<feature type="compositionally biased region" description="Pro residues" evidence="1">
    <location>
        <begin position="439"/>
        <end position="448"/>
    </location>
</feature>
<protein>
    <submittedName>
        <fullName evidence="2">Uncharacterized protein</fullName>
    </submittedName>
</protein>
<feature type="compositionally biased region" description="Pro residues" evidence="1">
    <location>
        <begin position="169"/>
        <end position="179"/>
    </location>
</feature>
<feature type="compositionally biased region" description="Pro residues" evidence="1">
    <location>
        <begin position="385"/>
        <end position="405"/>
    </location>
</feature>
<proteinExistence type="predicted"/>
<sequence>MSAFLARHRLGPLDVRHMFPPSHRSSAAHEHPDADTWHKRLRLEIAEALDCSFDAAFNRVVHPKICSALEYKLGCLLKADPPPLVRVAGADAEAEGRFVRWAPWARAWAESGWDGDERTPRGVAGAEAEVERPPPPIIEPRTQPEPRPPPRVQARPHTQSQTQGRPQARPQPQPRPQAPARPQGQPQTRPQPLPPLRAPPQPQPRQEDYGDVGDNGGDGALSVDGSSDGDTDGSTDGGTDGDGGDGGEGGDLRRVNETRPSPKAQAHPLPPRGLRHSRHAGPASSSAVRTGYPPPGNTQGEEAPDQPAPRQGIIGNAFARLPWARSNPAATPGDKEGTGNALAHVPPVAPPKSKKKGGRKTMPEYPPVPRHRIIPLPDPAETNVPRPPPQPPQHHQPPQSQPQPRPLHHLQDPPTTVQVQGRHLNPHHLYTLPLRTRPEPQPPNPAPAPRLRAPHTILIDSIASASTHLATLDRCRRILEASLTSLLVESTRRHDPELGEEVDRVQAALEEVEKRARGVVAVREEFEGELREEWGRIAQGGGRGGGRGLDKGVAEGLAMGFQVGVGRLDLLERTLWNFRLGDND</sequence>
<dbReference type="GeneID" id="85306732"/>
<feature type="compositionally biased region" description="Gly residues" evidence="1">
    <location>
        <begin position="235"/>
        <end position="249"/>
    </location>
</feature>
<dbReference type="AlphaFoldDB" id="A0AAJ0FFZ9"/>
<dbReference type="RefSeq" id="XP_060278106.1">
    <property type="nucleotide sequence ID" value="XM_060423545.1"/>
</dbReference>
<reference evidence="2" key="1">
    <citation type="submission" date="2023-06" db="EMBL/GenBank/DDBJ databases">
        <title>Genome-scale phylogeny and comparative genomics of the fungal order Sordariales.</title>
        <authorList>
            <consortium name="Lawrence Berkeley National Laboratory"/>
            <person name="Hensen N."/>
            <person name="Bonometti L."/>
            <person name="Westerberg I."/>
            <person name="Brannstrom I.O."/>
            <person name="Guillou S."/>
            <person name="Cros-Aarteil S."/>
            <person name="Calhoun S."/>
            <person name="Haridas S."/>
            <person name="Kuo A."/>
            <person name="Mondo S."/>
            <person name="Pangilinan J."/>
            <person name="Riley R."/>
            <person name="Labutti K."/>
            <person name="Andreopoulos B."/>
            <person name="Lipzen A."/>
            <person name="Chen C."/>
            <person name="Yanf M."/>
            <person name="Daum C."/>
            <person name="Ng V."/>
            <person name="Clum A."/>
            <person name="Steindorff A."/>
            <person name="Ohm R."/>
            <person name="Martin F."/>
            <person name="Silar P."/>
            <person name="Natvig D."/>
            <person name="Lalanne C."/>
            <person name="Gautier V."/>
            <person name="Ament-Velasquez S.L."/>
            <person name="Kruys A."/>
            <person name="Hutchinson M.I."/>
            <person name="Powell A.J."/>
            <person name="Barry K."/>
            <person name="Miller A.N."/>
            <person name="Grigoriev I.V."/>
            <person name="Debuchy R."/>
            <person name="Gladieux P."/>
            <person name="Thoren M.H."/>
            <person name="Johannesson H."/>
        </authorList>
    </citation>
    <scope>NUCLEOTIDE SEQUENCE</scope>
    <source>
        <strain evidence="2">8032-3</strain>
    </source>
</reference>
<evidence type="ECO:0000313" key="2">
    <source>
        <dbReference type="EMBL" id="KAK1761893.1"/>
    </source>
</evidence>
<organism evidence="2 3">
    <name type="scientific">Phialemonium atrogriseum</name>
    <dbReference type="NCBI Taxonomy" id="1093897"/>
    <lineage>
        <taxon>Eukaryota</taxon>
        <taxon>Fungi</taxon>
        <taxon>Dikarya</taxon>
        <taxon>Ascomycota</taxon>
        <taxon>Pezizomycotina</taxon>
        <taxon>Sordariomycetes</taxon>
        <taxon>Sordariomycetidae</taxon>
        <taxon>Cephalothecales</taxon>
        <taxon>Cephalothecaceae</taxon>
        <taxon>Phialemonium</taxon>
    </lineage>
</organism>
<feature type="compositionally biased region" description="Pro residues" evidence="1">
    <location>
        <begin position="133"/>
        <end position="151"/>
    </location>
</feature>
<dbReference type="EMBL" id="MU839048">
    <property type="protein sequence ID" value="KAK1761893.1"/>
    <property type="molecule type" value="Genomic_DNA"/>
</dbReference>
<name>A0AAJ0FFZ9_9PEZI</name>
<feature type="compositionally biased region" description="Pro residues" evidence="1">
    <location>
        <begin position="189"/>
        <end position="203"/>
    </location>
</feature>
<feature type="compositionally biased region" description="Low complexity" evidence="1">
    <location>
        <begin position="152"/>
        <end position="168"/>
    </location>
</feature>
<evidence type="ECO:0000313" key="3">
    <source>
        <dbReference type="Proteomes" id="UP001244011"/>
    </source>
</evidence>
<evidence type="ECO:0000256" key="1">
    <source>
        <dbReference type="SAM" id="MobiDB-lite"/>
    </source>
</evidence>
<comment type="caution">
    <text evidence="2">The sequence shown here is derived from an EMBL/GenBank/DDBJ whole genome shotgun (WGS) entry which is preliminary data.</text>
</comment>
<accession>A0AAJ0FFZ9</accession>
<dbReference type="Proteomes" id="UP001244011">
    <property type="component" value="Unassembled WGS sequence"/>
</dbReference>
<feature type="region of interest" description="Disordered" evidence="1">
    <location>
        <begin position="112"/>
        <end position="424"/>
    </location>
</feature>